<gene>
    <name evidence="2" type="ORF">NCTC503_02205</name>
</gene>
<reference evidence="2 3" key="1">
    <citation type="submission" date="2019-05" db="EMBL/GenBank/DDBJ databases">
        <authorList>
            <consortium name="Pathogen Informatics"/>
        </authorList>
    </citation>
    <scope>NUCLEOTIDE SEQUENCE [LARGE SCALE GENOMIC DNA]</scope>
    <source>
        <strain evidence="2 3">NCTC503</strain>
    </source>
</reference>
<proteinExistence type="predicted"/>
<dbReference type="InterPro" id="IPR010178">
    <property type="entry name" value="Lit"/>
</dbReference>
<feature type="transmembrane region" description="Helical" evidence="1">
    <location>
        <begin position="20"/>
        <end position="43"/>
    </location>
</feature>
<evidence type="ECO:0000256" key="1">
    <source>
        <dbReference type="SAM" id="Phobius"/>
    </source>
</evidence>
<feature type="transmembrane region" description="Helical" evidence="1">
    <location>
        <begin position="134"/>
        <end position="153"/>
    </location>
</feature>
<dbReference type="AlphaFoldDB" id="A0A4U9RQQ8"/>
<name>A0A4U9RQQ8_HATHI</name>
<evidence type="ECO:0000313" key="3">
    <source>
        <dbReference type="Proteomes" id="UP000308489"/>
    </source>
</evidence>
<accession>A0A4U9RQQ8</accession>
<dbReference type="Proteomes" id="UP000308489">
    <property type="component" value="Chromosome 1"/>
</dbReference>
<dbReference type="NCBIfam" id="TIGR01906">
    <property type="entry name" value="integ_TIGR01906"/>
    <property type="match status" value="1"/>
</dbReference>
<dbReference type="Pfam" id="PF07314">
    <property type="entry name" value="Lit"/>
    <property type="match status" value="1"/>
</dbReference>
<protein>
    <submittedName>
        <fullName evidence="2">Membrane spanning protein</fullName>
    </submittedName>
</protein>
<sequence>MNLNKINNSNLTKRFKNTFFYVILSSFILVLCINFVMLFKYIYYIDIKYLKLEEISELSFDNLKSNYNYLIDFLYSNSKNFSMPYFKSSYNGRVHFFEVRNIIKTLNCSLLVTAPISIFYVLRQNAKKNFHYLKYVSIILCSFPFLLLLPLAINFSKAFDTFHHILFNNDYWIFDETLDPVITVLPERFFMHEGFFLLLIILIISISLYFIYRKKKRSS</sequence>
<keyword evidence="1" id="KW-0472">Membrane</keyword>
<keyword evidence="1" id="KW-1133">Transmembrane helix</keyword>
<keyword evidence="1" id="KW-0812">Transmembrane</keyword>
<feature type="transmembrane region" description="Helical" evidence="1">
    <location>
        <begin position="194"/>
        <end position="212"/>
    </location>
</feature>
<feature type="transmembrane region" description="Helical" evidence="1">
    <location>
        <begin position="102"/>
        <end position="122"/>
    </location>
</feature>
<dbReference type="KEGG" id="hhw:NCTC503_02205"/>
<dbReference type="RefSeq" id="WP_171012055.1">
    <property type="nucleotide sequence ID" value="NZ_CBCRUQ010000028.1"/>
</dbReference>
<organism evidence="2 3">
    <name type="scientific">Hathewaya histolytica</name>
    <name type="common">Clostridium histolyticum</name>
    <dbReference type="NCBI Taxonomy" id="1498"/>
    <lineage>
        <taxon>Bacteria</taxon>
        <taxon>Bacillati</taxon>
        <taxon>Bacillota</taxon>
        <taxon>Clostridia</taxon>
        <taxon>Eubacteriales</taxon>
        <taxon>Clostridiaceae</taxon>
        <taxon>Hathewaya</taxon>
    </lineage>
</organism>
<keyword evidence="3" id="KW-1185">Reference proteome</keyword>
<dbReference type="EMBL" id="LR590481">
    <property type="protein sequence ID" value="VTQ93881.1"/>
    <property type="molecule type" value="Genomic_DNA"/>
</dbReference>
<evidence type="ECO:0000313" key="2">
    <source>
        <dbReference type="EMBL" id="VTQ93881.1"/>
    </source>
</evidence>